<dbReference type="AlphaFoldDB" id="A0A0C2IUH9"/>
<comment type="similarity">
    <text evidence="1 2">Belongs to the serpin family.</text>
</comment>
<name>A0A0C2IUH9_THEKT</name>
<evidence type="ECO:0000256" key="1">
    <source>
        <dbReference type="ARBA" id="ARBA00009500"/>
    </source>
</evidence>
<dbReference type="OMA" id="INYYVCV"/>
<organism evidence="4 5">
    <name type="scientific">Thelohanellus kitauei</name>
    <name type="common">Myxosporean</name>
    <dbReference type="NCBI Taxonomy" id="669202"/>
    <lineage>
        <taxon>Eukaryota</taxon>
        <taxon>Metazoa</taxon>
        <taxon>Cnidaria</taxon>
        <taxon>Myxozoa</taxon>
        <taxon>Myxosporea</taxon>
        <taxon>Bivalvulida</taxon>
        <taxon>Platysporina</taxon>
        <taxon>Myxobolidae</taxon>
        <taxon>Thelohanellus</taxon>
    </lineage>
</organism>
<proteinExistence type="inferred from homology"/>
<dbReference type="InterPro" id="IPR023796">
    <property type="entry name" value="Serpin_dom"/>
</dbReference>
<dbReference type="InterPro" id="IPR042178">
    <property type="entry name" value="Serpin_sf_1"/>
</dbReference>
<dbReference type="Gene3D" id="3.30.497.10">
    <property type="entry name" value="Antithrombin, subunit I, domain 2"/>
    <property type="match status" value="1"/>
</dbReference>
<dbReference type="Proteomes" id="UP000031668">
    <property type="component" value="Unassembled WGS sequence"/>
</dbReference>
<evidence type="ECO:0000256" key="2">
    <source>
        <dbReference type="RuleBase" id="RU000411"/>
    </source>
</evidence>
<dbReference type="SMART" id="SM00093">
    <property type="entry name" value="SERPIN"/>
    <property type="match status" value="1"/>
</dbReference>
<keyword evidence="5" id="KW-1185">Reference proteome</keyword>
<dbReference type="GO" id="GO:0004867">
    <property type="term" value="F:serine-type endopeptidase inhibitor activity"/>
    <property type="evidence" value="ECO:0007669"/>
    <property type="project" value="InterPro"/>
</dbReference>
<dbReference type="PANTHER" id="PTHR11461:SF211">
    <property type="entry name" value="GH10112P-RELATED"/>
    <property type="match status" value="1"/>
</dbReference>
<reference evidence="4 5" key="1">
    <citation type="journal article" date="2014" name="Genome Biol. Evol.">
        <title>The genome of the myxosporean Thelohanellus kitauei shows adaptations to nutrient acquisition within its fish host.</title>
        <authorList>
            <person name="Yang Y."/>
            <person name="Xiong J."/>
            <person name="Zhou Z."/>
            <person name="Huo F."/>
            <person name="Miao W."/>
            <person name="Ran C."/>
            <person name="Liu Y."/>
            <person name="Zhang J."/>
            <person name="Feng J."/>
            <person name="Wang M."/>
            <person name="Wang M."/>
            <person name="Wang L."/>
            <person name="Yao B."/>
        </authorList>
    </citation>
    <scope>NUCLEOTIDE SEQUENCE [LARGE SCALE GENOMIC DNA]</scope>
    <source>
        <strain evidence="4">Wuqing</strain>
    </source>
</reference>
<dbReference type="InterPro" id="IPR042185">
    <property type="entry name" value="Serpin_sf_2"/>
</dbReference>
<evidence type="ECO:0000259" key="3">
    <source>
        <dbReference type="SMART" id="SM00093"/>
    </source>
</evidence>
<evidence type="ECO:0000313" key="5">
    <source>
        <dbReference type="Proteomes" id="UP000031668"/>
    </source>
</evidence>
<dbReference type="OrthoDB" id="5966977at2759"/>
<dbReference type="InterPro" id="IPR036186">
    <property type="entry name" value="Serpin_sf"/>
</dbReference>
<dbReference type="EMBL" id="JWZT01005579">
    <property type="protein sequence ID" value="KII60502.1"/>
    <property type="molecule type" value="Genomic_DNA"/>
</dbReference>
<dbReference type="Gene3D" id="2.30.39.10">
    <property type="entry name" value="Alpha-1-antitrypsin, domain 1"/>
    <property type="match status" value="1"/>
</dbReference>
<dbReference type="Pfam" id="PF00079">
    <property type="entry name" value="Serpin"/>
    <property type="match status" value="1"/>
</dbReference>
<feature type="domain" description="Serpin" evidence="3">
    <location>
        <begin position="13"/>
        <end position="372"/>
    </location>
</feature>
<sequence length="375" mass="43163">MIASPEGINTFTSTVLSQIYNSQDTPGNLALSGLCFFTLIATVNLGLDGRSFDQLTQFLGDIFDKDDRDTWKTSESAYKLFDLVSLFIESTNMNSALFYSFDLFNEFQYMSYLIYRLNKIKVDASNRSEAVRKMNDWVYDQTYGWIRHMFEESMLADNKAIFVTALSFTAEWRRNFDDTLTQTEIFYDDNGQPIEVSMMNQQSNIPIYDSPDDDFQLLFKPFERESLFSVIVLPSKGRTIEDALKNLKLDLMPMYFKNSSMKFVDLKMPKFEILSQNDLVNTLIHFGVTDIFDPLHSDFGCATNQTVYIGNLIQVVNLDVDELGVNAEKDDEATFEEPYTQPYKFYVTKPFVFLVYLSSENLVLYGAIVTNPNSD</sequence>
<protein>
    <submittedName>
        <fullName evidence="4">Serine proteinase inhibitor 1</fullName>
    </submittedName>
</protein>
<gene>
    <name evidence="4" type="ORF">RF11_05575</name>
</gene>
<comment type="caution">
    <text evidence="4">The sequence shown here is derived from an EMBL/GenBank/DDBJ whole genome shotgun (WGS) entry which is preliminary data.</text>
</comment>
<evidence type="ECO:0000313" key="4">
    <source>
        <dbReference type="EMBL" id="KII60502.1"/>
    </source>
</evidence>
<dbReference type="PANTHER" id="PTHR11461">
    <property type="entry name" value="SERINE PROTEASE INHIBITOR, SERPIN"/>
    <property type="match status" value="1"/>
</dbReference>
<accession>A0A0C2IUH9</accession>
<dbReference type="GO" id="GO:0005615">
    <property type="term" value="C:extracellular space"/>
    <property type="evidence" value="ECO:0007669"/>
    <property type="project" value="InterPro"/>
</dbReference>
<dbReference type="InterPro" id="IPR000215">
    <property type="entry name" value="Serpin_fam"/>
</dbReference>
<dbReference type="SUPFAM" id="SSF56574">
    <property type="entry name" value="Serpins"/>
    <property type="match status" value="1"/>
</dbReference>